<evidence type="ECO:0000256" key="11">
    <source>
        <dbReference type="SAM" id="Phobius"/>
    </source>
</evidence>
<dbReference type="EMBL" id="BAAAYG010000007">
    <property type="protein sequence ID" value="GAA3285989.1"/>
    <property type="molecule type" value="Genomic_DNA"/>
</dbReference>
<name>A0ABP6RE52_9MICC</name>
<comment type="caution">
    <text evidence="13">The sequence shown here is derived from an EMBL/GenBank/DDBJ whole genome shotgun (WGS) entry which is preliminary data.</text>
</comment>
<dbReference type="PANTHER" id="PTHR22777">
    <property type="entry name" value="HEMOLYSIN-RELATED"/>
    <property type="match status" value="1"/>
</dbReference>
<evidence type="ECO:0000259" key="12">
    <source>
        <dbReference type="PROSITE" id="PS51371"/>
    </source>
</evidence>
<evidence type="ECO:0000313" key="13">
    <source>
        <dbReference type="EMBL" id="GAA3285989.1"/>
    </source>
</evidence>
<dbReference type="InterPro" id="IPR044751">
    <property type="entry name" value="Ion_transp-like_CBS"/>
</dbReference>
<dbReference type="InterPro" id="IPR016169">
    <property type="entry name" value="FAD-bd_PCMH_sub2"/>
</dbReference>
<gene>
    <name evidence="13" type="ORF">GCM10020260_19850</name>
</gene>
<feature type="compositionally biased region" description="Basic and acidic residues" evidence="10">
    <location>
        <begin position="440"/>
        <end position="471"/>
    </location>
</feature>
<dbReference type="Pfam" id="PF01595">
    <property type="entry name" value="CNNM"/>
    <property type="match status" value="1"/>
</dbReference>
<reference evidence="14" key="1">
    <citation type="journal article" date="2019" name="Int. J. Syst. Evol. Microbiol.">
        <title>The Global Catalogue of Microorganisms (GCM) 10K type strain sequencing project: providing services to taxonomists for standard genome sequencing and annotation.</title>
        <authorList>
            <consortium name="The Broad Institute Genomics Platform"/>
            <consortium name="The Broad Institute Genome Sequencing Center for Infectious Disease"/>
            <person name="Wu L."/>
            <person name="Ma J."/>
        </authorList>
    </citation>
    <scope>NUCLEOTIDE SEQUENCE [LARGE SCALE GENOMIC DNA]</scope>
    <source>
        <strain evidence="14">JCM 11483</strain>
    </source>
</reference>
<dbReference type="SUPFAM" id="SSF54631">
    <property type="entry name" value="CBS-domain pair"/>
    <property type="match status" value="1"/>
</dbReference>
<feature type="transmembrane region" description="Helical" evidence="11">
    <location>
        <begin position="97"/>
        <end position="118"/>
    </location>
</feature>
<dbReference type="InterPro" id="IPR002550">
    <property type="entry name" value="CNNM"/>
</dbReference>
<evidence type="ECO:0000256" key="9">
    <source>
        <dbReference type="PROSITE-ProRule" id="PRU00703"/>
    </source>
</evidence>
<organism evidence="13 14">
    <name type="scientific">Nesterenkonia halobia</name>
    <dbReference type="NCBI Taxonomy" id="37922"/>
    <lineage>
        <taxon>Bacteria</taxon>
        <taxon>Bacillati</taxon>
        <taxon>Actinomycetota</taxon>
        <taxon>Actinomycetes</taxon>
        <taxon>Micrococcales</taxon>
        <taxon>Micrococcaceae</taxon>
        <taxon>Nesterenkonia</taxon>
    </lineage>
</organism>
<evidence type="ECO:0000256" key="2">
    <source>
        <dbReference type="ARBA" id="ARBA00006337"/>
    </source>
</evidence>
<keyword evidence="4 11" id="KW-0812">Transmembrane</keyword>
<evidence type="ECO:0000256" key="10">
    <source>
        <dbReference type="SAM" id="MobiDB-lite"/>
    </source>
</evidence>
<dbReference type="Pfam" id="PF00571">
    <property type="entry name" value="CBS"/>
    <property type="match status" value="2"/>
</dbReference>
<keyword evidence="5" id="KW-0677">Repeat</keyword>
<protein>
    <submittedName>
        <fullName evidence="13">Hemolysin family protein</fullName>
    </submittedName>
</protein>
<dbReference type="InterPro" id="IPR046342">
    <property type="entry name" value="CBS_dom_sf"/>
</dbReference>
<keyword evidence="14" id="KW-1185">Reference proteome</keyword>
<dbReference type="InterPro" id="IPR036318">
    <property type="entry name" value="FAD-bd_PCMH-like_sf"/>
</dbReference>
<evidence type="ECO:0000256" key="6">
    <source>
        <dbReference type="ARBA" id="ARBA00022989"/>
    </source>
</evidence>
<dbReference type="Gene3D" id="3.30.465.10">
    <property type="match status" value="1"/>
</dbReference>
<evidence type="ECO:0000256" key="8">
    <source>
        <dbReference type="ARBA" id="ARBA00023136"/>
    </source>
</evidence>
<dbReference type="CDD" id="cd04590">
    <property type="entry name" value="CBS_pair_CorC_HlyC_assoc"/>
    <property type="match status" value="1"/>
</dbReference>
<dbReference type="PROSITE" id="PS51371">
    <property type="entry name" value="CBS"/>
    <property type="match status" value="2"/>
</dbReference>
<evidence type="ECO:0000256" key="7">
    <source>
        <dbReference type="ARBA" id="ARBA00023122"/>
    </source>
</evidence>
<feature type="domain" description="CBS" evidence="12">
    <location>
        <begin position="213"/>
        <end position="272"/>
    </location>
</feature>
<evidence type="ECO:0000313" key="14">
    <source>
        <dbReference type="Proteomes" id="UP001501736"/>
    </source>
</evidence>
<feature type="region of interest" description="Disordered" evidence="10">
    <location>
        <begin position="433"/>
        <end position="471"/>
    </location>
</feature>
<dbReference type="SMART" id="SM00116">
    <property type="entry name" value="CBS"/>
    <property type="match status" value="1"/>
</dbReference>
<dbReference type="Pfam" id="PF03471">
    <property type="entry name" value="CorC_HlyC"/>
    <property type="match status" value="1"/>
</dbReference>
<feature type="domain" description="CBS" evidence="12">
    <location>
        <begin position="291"/>
        <end position="348"/>
    </location>
</feature>
<dbReference type="InterPro" id="IPR000644">
    <property type="entry name" value="CBS_dom"/>
</dbReference>
<dbReference type="InterPro" id="IPR005170">
    <property type="entry name" value="Transptr-assoc_dom"/>
</dbReference>
<dbReference type="SUPFAM" id="SSF56176">
    <property type="entry name" value="FAD-binding/transporter-associated domain-like"/>
    <property type="match status" value="1"/>
</dbReference>
<keyword evidence="7 9" id="KW-0129">CBS domain</keyword>
<proteinExistence type="inferred from homology"/>
<comment type="subcellular location">
    <subcellularLocation>
        <location evidence="1">Cell membrane</location>
        <topology evidence="1">Multi-pass membrane protein</topology>
    </subcellularLocation>
</comment>
<dbReference type="Proteomes" id="UP001501736">
    <property type="component" value="Unassembled WGS sequence"/>
</dbReference>
<dbReference type="SMART" id="SM01091">
    <property type="entry name" value="CorC_HlyC"/>
    <property type="match status" value="1"/>
</dbReference>
<feature type="transmembrane region" description="Helical" evidence="11">
    <location>
        <begin position="73"/>
        <end position="91"/>
    </location>
</feature>
<evidence type="ECO:0000256" key="5">
    <source>
        <dbReference type="ARBA" id="ARBA00022737"/>
    </source>
</evidence>
<dbReference type="Gene3D" id="3.10.580.10">
    <property type="entry name" value="CBS-domain"/>
    <property type="match status" value="1"/>
</dbReference>
<keyword evidence="8 11" id="KW-0472">Membrane</keyword>
<evidence type="ECO:0000256" key="3">
    <source>
        <dbReference type="ARBA" id="ARBA00022475"/>
    </source>
</evidence>
<evidence type="ECO:0000256" key="4">
    <source>
        <dbReference type="ARBA" id="ARBA00022692"/>
    </source>
</evidence>
<keyword evidence="6 11" id="KW-1133">Transmembrane helix</keyword>
<dbReference type="RefSeq" id="WP_344720822.1">
    <property type="nucleotide sequence ID" value="NZ_BAAAYG010000007.1"/>
</dbReference>
<evidence type="ECO:0000256" key="1">
    <source>
        <dbReference type="ARBA" id="ARBA00004651"/>
    </source>
</evidence>
<dbReference type="PANTHER" id="PTHR22777:SF32">
    <property type="entry name" value="UPF0053 INNER MEMBRANE PROTEIN YFJD"/>
    <property type="match status" value="1"/>
</dbReference>
<comment type="similarity">
    <text evidence="2">Belongs to the UPF0053 family.</text>
</comment>
<sequence>MSDGSLGDGPMLPMVLLVLAALCALAAVVLSTAESAFMRLSRREAEEAAQKHGSSAVARILDDPVAHTVALQLWRWLGAAVAVLLVTLAAVRLTGGLLAGGLAAAGLVVLGGIGLATLSPRRVGRQHHLLVAAHTARLVRGLRTVLGPVPRLLIAGGTRLVPGTGGPDQGFFDDEELRDAVVRASEGDVIEDAEAELIQSVFDLSETRVRAVMVPRPDMVSVSATATLGEVMSIFLRSGCSRAPVIEGSADAVTGMIYLKDVAFLEHRLHAGEPPAAFAERDPAGIVAAEVQREARFVPESQRVSALLPELQRESTHVAVVADEYGGTAGLVTLEDLIEEIVGDIVDEYDVETADVEELGDGRRRLSARMSVDDFAALHGIDLDDEEDVDTVGGLLAKALGQVPIVGSEAEIRGVLVRADGLSGRRNRISHVLAVPAPSGEKRETMERPSDADADGRSTDEPRTDEQQEHQ</sequence>
<keyword evidence="3" id="KW-1003">Cell membrane</keyword>
<feature type="transmembrane region" description="Helical" evidence="11">
    <location>
        <begin position="12"/>
        <end position="33"/>
    </location>
</feature>
<accession>A0ABP6RE52</accession>